<dbReference type="PANTHER" id="PTHR31696">
    <property type="entry name" value="PROTEIN MIZU-KUSSEI 1"/>
    <property type="match status" value="1"/>
</dbReference>
<dbReference type="InterPro" id="IPR006460">
    <property type="entry name" value="MIZ1-like_pln"/>
</dbReference>
<dbReference type="PANTHER" id="PTHR31696:SF14">
    <property type="entry name" value="PROTEIN MIZU-KUSSEI 1"/>
    <property type="match status" value="1"/>
</dbReference>
<dbReference type="GeneID" id="120280373"/>
<dbReference type="Pfam" id="PF04759">
    <property type="entry name" value="DUF617"/>
    <property type="match status" value="1"/>
</dbReference>
<evidence type="ECO:0000313" key="2">
    <source>
        <dbReference type="RefSeq" id="XP_039143132.1"/>
    </source>
</evidence>
<keyword evidence="1" id="KW-1185">Reference proteome</keyword>
<name>A0AB40CUM5_DIOCR</name>
<gene>
    <name evidence="2" type="primary">LOC120280373</name>
</gene>
<sequence>MSTIMARSPLESSSSRRNFQWISRGSVKESEKKYGEEEFTFFTDEEAPTATAMASPAATKKKTLSSASVAVMRLRSVIAAVIAGRDRLAGLGPRVTGTIFGRRRGHVKLAFQADQRSSPAILVELAKPTSALVREMASGMVRIALEAEKAVASTGRLLDQPLWQAYCNGRKCGYAVRRECGASDWKVLKAIEPVTMGAGVLPAEGDEPEGEMMFMRARFERVVGSRDSEAFYMMNPDGNSGAELSVYLLRV</sequence>
<evidence type="ECO:0000313" key="1">
    <source>
        <dbReference type="Proteomes" id="UP001515500"/>
    </source>
</evidence>
<dbReference type="Proteomes" id="UP001515500">
    <property type="component" value="Chromosome 17"/>
</dbReference>
<dbReference type="GO" id="GO:0010274">
    <property type="term" value="P:hydrotropism"/>
    <property type="evidence" value="ECO:0007669"/>
    <property type="project" value="InterPro"/>
</dbReference>
<dbReference type="NCBIfam" id="TIGR01570">
    <property type="entry name" value="A_thal_3588"/>
    <property type="match status" value="1"/>
</dbReference>
<organism evidence="1 2">
    <name type="scientific">Dioscorea cayennensis subsp. rotundata</name>
    <name type="common">White Guinea yam</name>
    <name type="synonym">Dioscorea rotundata</name>
    <dbReference type="NCBI Taxonomy" id="55577"/>
    <lineage>
        <taxon>Eukaryota</taxon>
        <taxon>Viridiplantae</taxon>
        <taxon>Streptophyta</taxon>
        <taxon>Embryophyta</taxon>
        <taxon>Tracheophyta</taxon>
        <taxon>Spermatophyta</taxon>
        <taxon>Magnoliopsida</taxon>
        <taxon>Liliopsida</taxon>
        <taxon>Dioscoreales</taxon>
        <taxon>Dioscoreaceae</taxon>
        <taxon>Dioscorea</taxon>
    </lineage>
</organism>
<protein>
    <submittedName>
        <fullName evidence="2">Protein MIZU-KUSSEI 1-like</fullName>
    </submittedName>
</protein>
<dbReference type="RefSeq" id="XP_039143132.1">
    <property type="nucleotide sequence ID" value="XM_039287198.1"/>
</dbReference>
<proteinExistence type="predicted"/>
<accession>A0AB40CUM5</accession>
<dbReference type="AlphaFoldDB" id="A0AB40CUM5"/>
<reference evidence="2" key="1">
    <citation type="submission" date="2025-08" db="UniProtKB">
        <authorList>
            <consortium name="RefSeq"/>
        </authorList>
    </citation>
    <scope>IDENTIFICATION</scope>
</reference>